<reference evidence="1 2" key="1">
    <citation type="submission" date="2023-11" db="EMBL/GenBank/DDBJ databases">
        <title>Halocaridina rubra genome assembly.</title>
        <authorList>
            <person name="Smith C."/>
        </authorList>
    </citation>
    <scope>NUCLEOTIDE SEQUENCE [LARGE SCALE GENOMIC DNA]</scope>
    <source>
        <strain evidence="1">EP-1</strain>
        <tissue evidence="1">Whole</tissue>
    </source>
</reference>
<dbReference type="Proteomes" id="UP001381693">
    <property type="component" value="Unassembled WGS sequence"/>
</dbReference>
<feature type="non-terminal residue" evidence="1">
    <location>
        <position position="69"/>
    </location>
</feature>
<keyword evidence="2" id="KW-1185">Reference proteome</keyword>
<dbReference type="AlphaFoldDB" id="A0AAN8XRV5"/>
<dbReference type="Gene3D" id="3.30.70.1820">
    <property type="entry name" value="L1 transposable element, RRM domain"/>
    <property type="match status" value="1"/>
</dbReference>
<evidence type="ECO:0000313" key="1">
    <source>
        <dbReference type="EMBL" id="KAK7084614.1"/>
    </source>
</evidence>
<accession>A0AAN8XRV5</accession>
<proteinExistence type="predicted"/>
<comment type="caution">
    <text evidence="1">The sequence shown here is derived from an EMBL/GenBank/DDBJ whole genome shotgun (WGS) entry which is preliminary data.</text>
</comment>
<gene>
    <name evidence="1" type="ORF">SK128_005408</name>
</gene>
<sequence length="69" mass="7899">RNNIQLSGVEERRDGETWEQTATVVSALLAYKLQLEGMTLERAHRVGQLRDDKPHPIVAPFSCYCDRKT</sequence>
<feature type="non-terminal residue" evidence="1">
    <location>
        <position position="1"/>
    </location>
</feature>
<protein>
    <submittedName>
        <fullName evidence="1">Uncharacterized protein</fullName>
    </submittedName>
</protein>
<dbReference type="EMBL" id="JAXCGZ010002029">
    <property type="protein sequence ID" value="KAK7084614.1"/>
    <property type="molecule type" value="Genomic_DNA"/>
</dbReference>
<name>A0AAN8XRV5_HALRR</name>
<evidence type="ECO:0000313" key="2">
    <source>
        <dbReference type="Proteomes" id="UP001381693"/>
    </source>
</evidence>
<organism evidence="1 2">
    <name type="scientific">Halocaridina rubra</name>
    <name type="common">Hawaiian red shrimp</name>
    <dbReference type="NCBI Taxonomy" id="373956"/>
    <lineage>
        <taxon>Eukaryota</taxon>
        <taxon>Metazoa</taxon>
        <taxon>Ecdysozoa</taxon>
        <taxon>Arthropoda</taxon>
        <taxon>Crustacea</taxon>
        <taxon>Multicrustacea</taxon>
        <taxon>Malacostraca</taxon>
        <taxon>Eumalacostraca</taxon>
        <taxon>Eucarida</taxon>
        <taxon>Decapoda</taxon>
        <taxon>Pleocyemata</taxon>
        <taxon>Caridea</taxon>
        <taxon>Atyoidea</taxon>
        <taxon>Atyidae</taxon>
        <taxon>Halocaridina</taxon>
    </lineage>
</organism>